<evidence type="ECO:0000313" key="7">
    <source>
        <dbReference type="Proteomes" id="UP000028643"/>
    </source>
</evidence>
<proteinExistence type="inferred from homology"/>
<comment type="similarity">
    <text evidence="1">Belongs to the LysR transcriptional regulatory family.</text>
</comment>
<evidence type="ECO:0000256" key="4">
    <source>
        <dbReference type="ARBA" id="ARBA00023163"/>
    </source>
</evidence>
<comment type="caution">
    <text evidence="6">The sequence shown here is derived from an EMBL/GenBank/DDBJ whole genome shotgun (WGS) entry which is preliminary data.</text>
</comment>
<evidence type="ECO:0000256" key="3">
    <source>
        <dbReference type="ARBA" id="ARBA00023125"/>
    </source>
</evidence>
<evidence type="ECO:0000256" key="1">
    <source>
        <dbReference type="ARBA" id="ARBA00009437"/>
    </source>
</evidence>
<dbReference type="InterPro" id="IPR036388">
    <property type="entry name" value="WH-like_DNA-bd_sf"/>
</dbReference>
<feature type="domain" description="HTH lysR-type" evidence="5">
    <location>
        <begin position="1"/>
        <end position="58"/>
    </location>
</feature>
<dbReference type="PROSITE" id="PS50931">
    <property type="entry name" value="HTH_LYSR"/>
    <property type="match status" value="1"/>
</dbReference>
<keyword evidence="2" id="KW-0805">Transcription regulation</keyword>
<dbReference type="AlphaFoldDB" id="A0A085V660"/>
<dbReference type="Pfam" id="PF00126">
    <property type="entry name" value="HTH_1"/>
    <property type="match status" value="1"/>
</dbReference>
<dbReference type="InterPro" id="IPR036390">
    <property type="entry name" value="WH_DNA-bd_sf"/>
</dbReference>
<evidence type="ECO:0000313" key="6">
    <source>
        <dbReference type="EMBL" id="KFE50923.1"/>
    </source>
</evidence>
<dbReference type="Gene3D" id="1.10.10.10">
    <property type="entry name" value="Winged helix-like DNA-binding domain superfamily/Winged helix DNA-binding domain"/>
    <property type="match status" value="1"/>
</dbReference>
<protein>
    <submittedName>
        <fullName evidence="6">LysR family transcriptional regulator</fullName>
    </submittedName>
</protein>
<reference evidence="6 7" key="1">
    <citation type="submission" date="2014-07" db="EMBL/GenBank/DDBJ databases">
        <title>Draft Genome Sequences of Environmental Pseudomonas syringae strains.</title>
        <authorList>
            <person name="Baltrus D.A."/>
            <person name="Berge O."/>
            <person name="Morris C."/>
        </authorList>
    </citation>
    <scope>NUCLEOTIDE SEQUENCE [LARGE SCALE GENOMIC DNA]</scope>
    <source>
        <strain evidence="6 7">CEB003</strain>
    </source>
</reference>
<dbReference type="PATRIC" id="fig|317.174.peg.3274"/>
<sequence>MKTHFFKVVQTVAVQGSFSEAAAILGCSQSNISYAIKEVETFFNKRLFVRSRTGCTLTPDGHVITRTLETMLATLEQLKKMRSMAA</sequence>
<dbReference type="RefSeq" id="WP_020291326.1">
    <property type="nucleotide sequence ID" value="NZ_JPQT01000108.1"/>
</dbReference>
<organism evidence="6 7">
    <name type="scientific">Pseudomonas syringae</name>
    <dbReference type="NCBI Taxonomy" id="317"/>
    <lineage>
        <taxon>Bacteria</taxon>
        <taxon>Pseudomonadati</taxon>
        <taxon>Pseudomonadota</taxon>
        <taxon>Gammaproteobacteria</taxon>
        <taxon>Pseudomonadales</taxon>
        <taxon>Pseudomonadaceae</taxon>
        <taxon>Pseudomonas</taxon>
    </lineage>
</organism>
<evidence type="ECO:0000259" key="5">
    <source>
        <dbReference type="PROSITE" id="PS50931"/>
    </source>
</evidence>
<accession>A0A085V660</accession>
<dbReference type="PANTHER" id="PTHR30126:SF40">
    <property type="entry name" value="HTH-TYPE TRANSCRIPTIONAL REGULATOR GLTR"/>
    <property type="match status" value="1"/>
</dbReference>
<dbReference type="InterPro" id="IPR000847">
    <property type="entry name" value="LysR_HTH_N"/>
</dbReference>
<dbReference type="PANTHER" id="PTHR30126">
    <property type="entry name" value="HTH-TYPE TRANSCRIPTIONAL REGULATOR"/>
    <property type="match status" value="1"/>
</dbReference>
<dbReference type="SUPFAM" id="SSF46785">
    <property type="entry name" value="Winged helix' DNA-binding domain"/>
    <property type="match status" value="1"/>
</dbReference>
<keyword evidence="3" id="KW-0238">DNA-binding</keyword>
<name>A0A085V660_PSESX</name>
<dbReference type="GO" id="GO:0003700">
    <property type="term" value="F:DNA-binding transcription factor activity"/>
    <property type="evidence" value="ECO:0007669"/>
    <property type="project" value="InterPro"/>
</dbReference>
<gene>
    <name evidence="6" type="ORF">IV02_16005</name>
</gene>
<dbReference type="Proteomes" id="UP000028643">
    <property type="component" value="Unassembled WGS sequence"/>
</dbReference>
<dbReference type="EMBL" id="JPQT01000108">
    <property type="protein sequence ID" value="KFE50923.1"/>
    <property type="molecule type" value="Genomic_DNA"/>
</dbReference>
<dbReference type="GO" id="GO:0000976">
    <property type="term" value="F:transcription cis-regulatory region binding"/>
    <property type="evidence" value="ECO:0007669"/>
    <property type="project" value="TreeGrafter"/>
</dbReference>
<keyword evidence="4" id="KW-0804">Transcription</keyword>
<evidence type="ECO:0000256" key="2">
    <source>
        <dbReference type="ARBA" id="ARBA00023015"/>
    </source>
</evidence>